<dbReference type="EMBL" id="JACCCC010000001">
    <property type="protein sequence ID" value="NYE45975.1"/>
    <property type="molecule type" value="Genomic_DNA"/>
</dbReference>
<evidence type="ECO:0000313" key="5">
    <source>
        <dbReference type="EMBL" id="NYE45975.1"/>
    </source>
</evidence>
<dbReference type="GO" id="GO:0005886">
    <property type="term" value="C:plasma membrane"/>
    <property type="evidence" value="ECO:0007669"/>
    <property type="project" value="TreeGrafter"/>
</dbReference>
<dbReference type="Proteomes" id="UP000589036">
    <property type="component" value="Unassembled WGS sequence"/>
</dbReference>
<reference evidence="5 6" key="1">
    <citation type="submission" date="2020-07" db="EMBL/GenBank/DDBJ databases">
        <title>Sequencing the genomes of 1000 actinobacteria strains.</title>
        <authorList>
            <person name="Klenk H.-P."/>
        </authorList>
    </citation>
    <scope>NUCLEOTIDE SEQUENCE [LARGE SCALE GENOMIC DNA]</scope>
    <source>
        <strain evidence="5 6">CXB654</strain>
    </source>
</reference>
<dbReference type="SMART" id="SM00382">
    <property type="entry name" value="AAA"/>
    <property type="match status" value="1"/>
</dbReference>
<keyword evidence="3 5" id="KW-0067">ATP-binding</keyword>
<accession>A0A852TQX7</accession>
<dbReference type="AlphaFoldDB" id="A0A852TQX7"/>
<dbReference type="GO" id="GO:0005304">
    <property type="term" value="F:L-valine transmembrane transporter activity"/>
    <property type="evidence" value="ECO:0007669"/>
    <property type="project" value="TreeGrafter"/>
</dbReference>
<keyword evidence="1" id="KW-0813">Transport</keyword>
<dbReference type="GO" id="GO:0015808">
    <property type="term" value="P:L-alanine transport"/>
    <property type="evidence" value="ECO:0007669"/>
    <property type="project" value="TreeGrafter"/>
</dbReference>
<comment type="caution">
    <text evidence="5">The sequence shown here is derived from an EMBL/GenBank/DDBJ whole genome shotgun (WGS) entry which is preliminary data.</text>
</comment>
<dbReference type="GO" id="GO:1903806">
    <property type="term" value="P:L-isoleucine import across plasma membrane"/>
    <property type="evidence" value="ECO:0007669"/>
    <property type="project" value="TreeGrafter"/>
</dbReference>
<evidence type="ECO:0000259" key="4">
    <source>
        <dbReference type="PROSITE" id="PS50893"/>
    </source>
</evidence>
<dbReference type="Gene3D" id="3.40.50.300">
    <property type="entry name" value="P-loop containing nucleotide triphosphate hydrolases"/>
    <property type="match status" value="1"/>
</dbReference>
<feature type="domain" description="ABC transporter" evidence="4">
    <location>
        <begin position="5"/>
        <end position="237"/>
    </location>
</feature>
<evidence type="ECO:0000256" key="1">
    <source>
        <dbReference type="ARBA" id="ARBA00022448"/>
    </source>
</evidence>
<dbReference type="GO" id="GO:0042941">
    <property type="term" value="P:D-alanine transmembrane transport"/>
    <property type="evidence" value="ECO:0007669"/>
    <property type="project" value="TreeGrafter"/>
</dbReference>
<dbReference type="RefSeq" id="WP_179642145.1">
    <property type="nucleotide sequence ID" value="NZ_BAAAYY010000024.1"/>
</dbReference>
<dbReference type="GO" id="GO:0015192">
    <property type="term" value="F:L-phenylalanine transmembrane transporter activity"/>
    <property type="evidence" value="ECO:0007669"/>
    <property type="project" value="TreeGrafter"/>
</dbReference>
<dbReference type="GO" id="GO:0016887">
    <property type="term" value="F:ATP hydrolysis activity"/>
    <property type="evidence" value="ECO:0007669"/>
    <property type="project" value="InterPro"/>
</dbReference>
<dbReference type="GO" id="GO:0005524">
    <property type="term" value="F:ATP binding"/>
    <property type="evidence" value="ECO:0007669"/>
    <property type="project" value="UniProtKB-KW"/>
</dbReference>
<dbReference type="SUPFAM" id="SSF52540">
    <property type="entry name" value="P-loop containing nucleoside triphosphate hydrolases"/>
    <property type="match status" value="1"/>
</dbReference>
<dbReference type="InterPro" id="IPR032823">
    <property type="entry name" value="BCA_ABC_TP_C"/>
</dbReference>
<dbReference type="InterPro" id="IPR051120">
    <property type="entry name" value="ABC_AA/LPS_Transport"/>
</dbReference>
<keyword evidence="2" id="KW-0547">Nucleotide-binding</keyword>
<name>A0A852TQX7_9ACTN</name>
<dbReference type="GO" id="GO:1903805">
    <property type="term" value="P:L-valine import across plasma membrane"/>
    <property type="evidence" value="ECO:0007669"/>
    <property type="project" value="TreeGrafter"/>
</dbReference>
<dbReference type="Pfam" id="PF12399">
    <property type="entry name" value="BCA_ABC_TP_C"/>
    <property type="match status" value="1"/>
</dbReference>
<sequence length="243" mass="26046">MSPLLSVRGITKSFRGLRAVDDVGFDVEPGTVMGVIGPNGAGKSTLFASVSGGLRVDAGTVALDGTDITRWPDHRVARAGLVRTFQLMRPFGTMTVLDNVAVAAASRTADTGRAYERAHEVIERVGLERYRDQASAELPTAGLKRLELARALATSPRVLMLDEVLAGLVPSEREPVVDLLAELRDGGLTMVFVEHVMTAVMRLSDHVLVLDRGRVIAHGTPAEVVEDPRVVEAYLGERPDADG</sequence>
<dbReference type="Pfam" id="PF00005">
    <property type="entry name" value="ABC_tran"/>
    <property type="match status" value="1"/>
</dbReference>
<protein>
    <submittedName>
        <fullName evidence="5">Branched-chain amino acid transport system ATP-binding protein</fullName>
    </submittedName>
</protein>
<dbReference type="PANTHER" id="PTHR45772">
    <property type="entry name" value="CONSERVED COMPONENT OF ABC TRANSPORTER FOR NATURAL AMINO ACIDS-RELATED"/>
    <property type="match status" value="1"/>
</dbReference>
<gene>
    <name evidence="5" type="ORF">HDA32_001095</name>
</gene>
<keyword evidence="6" id="KW-1185">Reference proteome</keyword>
<evidence type="ECO:0000256" key="3">
    <source>
        <dbReference type="ARBA" id="ARBA00022840"/>
    </source>
</evidence>
<evidence type="ECO:0000256" key="2">
    <source>
        <dbReference type="ARBA" id="ARBA00022741"/>
    </source>
</evidence>
<organism evidence="5 6">
    <name type="scientific">Spinactinospora alkalitolerans</name>
    <dbReference type="NCBI Taxonomy" id="687207"/>
    <lineage>
        <taxon>Bacteria</taxon>
        <taxon>Bacillati</taxon>
        <taxon>Actinomycetota</taxon>
        <taxon>Actinomycetes</taxon>
        <taxon>Streptosporangiales</taxon>
        <taxon>Nocardiopsidaceae</taxon>
        <taxon>Spinactinospora</taxon>
    </lineage>
</organism>
<proteinExistence type="predicted"/>
<dbReference type="InterPro" id="IPR003593">
    <property type="entry name" value="AAA+_ATPase"/>
</dbReference>
<dbReference type="PANTHER" id="PTHR45772:SF7">
    <property type="entry name" value="AMINO ACID ABC TRANSPORTER ATP-BINDING PROTEIN"/>
    <property type="match status" value="1"/>
</dbReference>
<dbReference type="InterPro" id="IPR003439">
    <property type="entry name" value="ABC_transporter-like_ATP-bd"/>
</dbReference>
<dbReference type="InterPro" id="IPR027417">
    <property type="entry name" value="P-loop_NTPase"/>
</dbReference>
<dbReference type="CDD" id="cd03219">
    <property type="entry name" value="ABC_Mj1267_LivG_branched"/>
    <property type="match status" value="1"/>
</dbReference>
<evidence type="ECO:0000313" key="6">
    <source>
        <dbReference type="Proteomes" id="UP000589036"/>
    </source>
</evidence>
<dbReference type="GO" id="GO:0015188">
    <property type="term" value="F:L-isoleucine transmembrane transporter activity"/>
    <property type="evidence" value="ECO:0007669"/>
    <property type="project" value="TreeGrafter"/>
</dbReference>
<dbReference type="PROSITE" id="PS50893">
    <property type="entry name" value="ABC_TRANSPORTER_2"/>
    <property type="match status" value="1"/>
</dbReference>